<keyword evidence="2" id="KW-1133">Transmembrane helix</keyword>
<dbReference type="Proteomes" id="UP000278983">
    <property type="component" value="Unassembled WGS sequence"/>
</dbReference>
<proteinExistence type="predicted"/>
<dbReference type="EMBL" id="RYYU01000001">
    <property type="protein sequence ID" value="RUL58556.1"/>
    <property type="molecule type" value="Genomic_DNA"/>
</dbReference>
<keyword evidence="2" id="KW-0472">Membrane</keyword>
<dbReference type="InterPro" id="IPR050275">
    <property type="entry name" value="PGM_Phosphatase"/>
</dbReference>
<dbReference type="EC" id="3.1.3.73" evidence="1"/>
<dbReference type="InterPro" id="IPR013078">
    <property type="entry name" value="His_Pase_superF_clade-1"/>
</dbReference>
<accession>A0A432LHA4</accession>
<dbReference type="OrthoDB" id="9782128at2"/>
<evidence type="ECO:0000313" key="3">
    <source>
        <dbReference type="EMBL" id="RUL58556.1"/>
    </source>
</evidence>
<dbReference type="Gene3D" id="3.40.50.1240">
    <property type="entry name" value="Phosphoglycerate mutase-like"/>
    <property type="match status" value="1"/>
</dbReference>
<sequence length="177" mass="20357">MEVYMIRHTSVGVPKGTCYGWSDVPVADTFEQEAAVTKENLKGIVFDKVFSSPLTRARILAEFCGHENPETDDRLKEMNMGDWEMMLYDDIEKHDPAIRKWYEDYMNLAATNGESYRIVYRRVADFLDELRKQNYQRVAIFAHGGVLICAGVYAGLFPEEDCFRHLTPYGGIQVINI</sequence>
<feature type="transmembrane region" description="Helical" evidence="2">
    <location>
        <begin position="138"/>
        <end position="156"/>
    </location>
</feature>
<dbReference type="CDD" id="cd07067">
    <property type="entry name" value="HP_PGM_like"/>
    <property type="match status" value="1"/>
</dbReference>
<gene>
    <name evidence="3" type="primary">cobC</name>
    <name evidence="3" type="ORF">EHV08_01420</name>
</gene>
<dbReference type="GO" id="GO:0009236">
    <property type="term" value="P:cobalamin biosynthetic process"/>
    <property type="evidence" value="ECO:0007669"/>
    <property type="project" value="UniProtKB-UniRule"/>
</dbReference>
<evidence type="ECO:0000256" key="1">
    <source>
        <dbReference type="NCBIfam" id="TIGR03162"/>
    </source>
</evidence>
<dbReference type="RefSeq" id="WP_126677654.1">
    <property type="nucleotide sequence ID" value="NZ_RYYU01000001.1"/>
</dbReference>
<dbReference type="InterPro" id="IPR029033">
    <property type="entry name" value="His_PPase_superfam"/>
</dbReference>
<dbReference type="GO" id="GO:0043755">
    <property type="term" value="F:alpha-ribazole phosphatase activity"/>
    <property type="evidence" value="ECO:0007669"/>
    <property type="project" value="UniProtKB-UniRule"/>
</dbReference>
<dbReference type="NCBIfam" id="TIGR03162">
    <property type="entry name" value="ribazole_cobC"/>
    <property type="match status" value="1"/>
</dbReference>
<comment type="caution">
    <text evidence="3">The sequence shown here is derived from an EMBL/GenBank/DDBJ whole genome shotgun (WGS) entry which is preliminary data.</text>
</comment>
<dbReference type="SUPFAM" id="SSF53254">
    <property type="entry name" value="Phosphoglycerate mutase-like"/>
    <property type="match status" value="1"/>
</dbReference>
<keyword evidence="2" id="KW-0812">Transmembrane</keyword>
<evidence type="ECO:0000313" key="4">
    <source>
        <dbReference type="Proteomes" id="UP000278983"/>
    </source>
</evidence>
<dbReference type="AlphaFoldDB" id="A0A432LHA4"/>
<name>A0A432LHA4_9BACT</name>
<reference evidence="3 4" key="1">
    <citation type="submission" date="2018-12" db="EMBL/GenBank/DDBJ databases">
        <title>Genome sequencing of Prevotella sp. KCOM 3155 (= JS262).</title>
        <authorList>
            <person name="Kook J.-K."/>
            <person name="Park S.-N."/>
            <person name="Lim Y.K."/>
        </authorList>
    </citation>
    <scope>NUCLEOTIDE SEQUENCE [LARGE SCALE GENOMIC DNA]</scope>
    <source>
        <strain evidence="3 4">KCOM 3155</strain>
    </source>
</reference>
<protein>
    <recommendedName>
        <fullName evidence="1">Alpha-ribazole phosphatase</fullName>
        <ecNumber evidence="1">3.1.3.73</ecNumber>
    </recommendedName>
</protein>
<dbReference type="SMART" id="SM00855">
    <property type="entry name" value="PGAM"/>
    <property type="match status" value="1"/>
</dbReference>
<dbReference type="Pfam" id="PF00300">
    <property type="entry name" value="His_Phos_1"/>
    <property type="match status" value="1"/>
</dbReference>
<keyword evidence="4" id="KW-1185">Reference proteome</keyword>
<dbReference type="InterPro" id="IPR017578">
    <property type="entry name" value="Ribazole_CobC"/>
</dbReference>
<evidence type="ECO:0000256" key="2">
    <source>
        <dbReference type="SAM" id="Phobius"/>
    </source>
</evidence>
<dbReference type="PANTHER" id="PTHR48100">
    <property type="entry name" value="BROAD-SPECIFICITY PHOSPHATASE YOR283W-RELATED"/>
    <property type="match status" value="1"/>
</dbReference>
<organism evidence="3 4">
    <name type="scientific">Prevotella koreensis</name>
    <dbReference type="NCBI Taxonomy" id="2490854"/>
    <lineage>
        <taxon>Bacteria</taxon>
        <taxon>Pseudomonadati</taxon>
        <taxon>Bacteroidota</taxon>
        <taxon>Bacteroidia</taxon>
        <taxon>Bacteroidales</taxon>
        <taxon>Prevotellaceae</taxon>
        <taxon>Prevotella</taxon>
    </lineage>
</organism>